<protein>
    <submittedName>
        <fullName evidence="2">Uncharacterized protein</fullName>
    </submittedName>
</protein>
<evidence type="ECO:0000313" key="2">
    <source>
        <dbReference type="EMBL" id="GAA0934860.1"/>
    </source>
</evidence>
<name>A0ABP4ACR5_9PSEU</name>
<keyword evidence="3" id="KW-1185">Reference proteome</keyword>
<proteinExistence type="predicted"/>
<feature type="compositionally biased region" description="Basic and acidic residues" evidence="1">
    <location>
        <begin position="81"/>
        <end position="91"/>
    </location>
</feature>
<sequence length="101" mass="11158">MALHTVIHTHEIDLTVRLPRSNSSGVDVERVDYPLLASGPPDSRPATDETYSSTSPGGRDEHLARRSPDRLISHPARHATAAREAHARPPEDPVVTPRSWR</sequence>
<accession>A0ABP4ACR5</accession>
<comment type="caution">
    <text evidence="2">The sequence shown here is derived from an EMBL/GenBank/DDBJ whole genome shotgun (WGS) entry which is preliminary data.</text>
</comment>
<feature type="compositionally biased region" description="Basic and acidic residues" evidence="1">
    <location>
        <begin position="58"/>
        <end position="72"/>
    </location>
</feature>
<dbReference type="EMBL" id="BAAAHP010000075">
    <property type="protein sequence ID" value="GAA0934860.1"/>
    <property type="molecule type" value="Genomic_DNA"/>
</dbReference>
<organism evidence="2 3">
    <name type="scientific">Pseudonocardia zijingensis</name>
    <dbReference type="NCBI Taxonomy" id="153376"/>
    <lineage>
        <taxon>Bacteria</taxon>
        <taxon>Bacillati</taxon>
        <taxon>Actinomycetota</taxon>
        <taxon>Actinomycetes</taxon>
        <taxon>Pseudonocardiales</taxon>
        <taxon>Pseudonocardiaceae</taxon>
        <taxon>Pseudonocardia</taxon>
    </lineage>
</organism>
<evidence type="ECO:0000256" key="1">
    <source>
        <dbReference type="SAM" id="MobiDB-lite"/>
    </source>
</evidence>
<evidence type="ECO:0000313" key="3">
    <source>
        <dbReference type="Proteomes" id="UP001499967"/>
    </source>
</evidence>
<dbReference type="Proteomes" id="UP001499967">
    <property type="component" value="Unassembled WGS sequence"/>
</dbReference>
<feature type="region of interest" description="Disordered" evidence="1">
    <location>
        <begin position="18"/>
        <end position="101"/>
    </location>
</feature>
<reference evidence="3" key="1">
    <citation type="journal article" date="2019" name="Int. J. Syst. Evol. Microbiol.">
        <title>The Global Catalogue of Microorganisms (GCM) 10K type strain sequencing project: providing services to taxonomists for standard genome sequencing and annotation.</title>
        <authorList>
            <consortium name="The Broad Institute Genomics Platform"/>
            <consortium name="The Broad Institute Genome Sequencing Center for Infectious Disease"/>
            <person name="Wu L."/>
            <person name="Ma J."/>
        </authorList>
    </citation>
    <scope>NUCLEOTIDE SEQUENCE [LARGE SCALE GENOMIC DNA]</scope>
    <source>
        <strain evidence="3">JCM 11117</strain>
    </source>
</reference>
<gene>
    <name evidence="2" type="ORF">GCM10009559_25730</name>
</gene>